<dbReference type="AlphaFoldDB" id="A0A109JBN4"/>
<dbReference type="InterPro" id="IPR027417">
    <property type="entry name" value="P-loop_NTPase"/>
</dbReference>
<dbReference type="PANTHER" id="PTHR42957:SF1">
    <property type="entry name" value="HELICASE MJ1565-RELATED"/>
    <property type="match status" value="1"/>
</dbReference>
<protein>
    <submittedName>
        <fullName evidence="1">Uncharacterized protein</fullName>
    </submittedName>
</protein>
<reference evidence="1 2" key="1">
    <citation type="submission" date="2015-11" db="EMBL/GenBank/DDBJ databases">
        <title>Draft Genome Sequence of the Strain BR 10303 (Bradyrhizobium sp.) isolated from nodules of Centrolobium paraense.</title>
        <authorList>
            <person name="Zelli J.E."/>
            <person name="Simoes-Araujo J.L."/>
            <person name="Barauna A.C."/>
            <person name="Silva K."/>
        </authorList>
    </citation>
    <scope>NUCLEOTIDE SEQUENCE [LARGE SCALE GENOMIC DNA]</scope>
    <source>
        <strain evidence="1 2">BR 10303</strain>
    </source>
</reference>
<dbReference type="RefSeq" id="WP_066515078.1">
    <property type="nucleotide sequence ID" value="NZ_LNCU01000120.1"/>
</dbReference>
<dbReference type="Gene3D" id="3.40.50.300">
    <property type="entry name" value="P-loop containing nucleotide triphosphate hydrolases"/>
    <property type="match status" value="1"/>
</dbReference>
<evidence type="ECO:0000313" key="2">
    <source>
        <dbReference type="Proteomes" id="UP000057737"/>
    </source>
</evidence>
<proteinExistence type="predicted"/>
<keyword evidence="2" id="KW-1185">Reference proteome</keyword>
<dbReference type="SUPFAM" id="SSF52540">
    <property type="entry name" value="P-loop containing nucleoside triphosphate hydrolases"/>
    <property type="match status" value="1"/>
</dbReference>
<accession>A0A109JBN4</accession>
<sequence>MHGDLALTEHAGALIGETVAGMAESCILDLSQIGTKAGERRFMLAFLTALYRGVNGSPVHLILDEADMWAPQRLLDKEGEAAKLLGMMETIVRRGRVKGFIPWLITQRPAVLSKDVLSQADGIVSFKLTASQDRDAIGAWIDGQADKQEGKAILASLPGLERGRGVIWISTRGILETAVFPQKATFDSSRTPKRGEKLQETTLRPLDLGRLKERLSKVETETKANDPKALKAEIAALKREAAAKISAVDPSAVEEAYERGLAEGLTRGENRAKAALMAAHDRLRDALAVAGNALDSLDNTMPVRPLRRQVATPSVQCRPAAPPPHPNGQFSRSQHRVLRSLAMWKALGHENPSREMVAAAAGYSPSSGGFNNLLGGLSTAGAIGKPMAGHVSLLTSVDEMTVDEGSDLLLSCLSNPQRKLVDVLKGTGDLSRDELGKRTGYSSSSGGFNNLIGSLTTLGLVTKPKVGYVALSDWAQELLSQ</sequence>
<evidence type="ECO:0000313" key="1">
    <source>
        <dbReference type="EMBL" id="KWV45898.1"/>
    </source>
</evidence>
<organism evidence="1 2">
    <name type="scientific">Bradyrhizobium macuxiense</name>
    <dbReference type="NCBI Taxonomy" id="1755647"/>
    <lineage>
        <taxon>Bacteria</taxon>
        <taxon>Pseudomonadati</taxon>
        <taxon>Pseudomonadota</taxon>
        <taxon>Alphaproteobacteria</taxon>
        <taxon>Hyphomicrobiales</taxon>
        <taxon>Nitrobacteraceae</taxon>
        <taxon>Bradyrhizobium</taxon>
    </lineage>
</organism>
<gene>
    <name evidence="1" type="ORF">AS156_23075</name>
</gene>
<dbReference type="PANTHER" id="PTHR42957">
    <property type="entry name" value="HELICASE MJ1565-RELATED"/>
    <property type="match status" value="1"/>
</dbReference>
<dbReference type="Proteomes" id="UP000057737">
    <property type="component" value="Unassembled WGS sequence"/>
</dbReference>
<name>A0A109JBN4_9BRAD</name>
<comment type="caution">
    <text evidence="1">The sequence shown here is derived from an EMBL/GenBank/DDBJ whole genome shotgun (WGS) entry which is preliminary data.</text>
</comment>
<dbReference type="InterPro" id="IPR008571">
    <property type="entry name" value="HerA-like"/>
</dbReference>
<dbReference type="OrthoDB" id="8183885at2"/>
<dbReference type="EMBL" id="LNCU01000120">
    <property type="protein sequence ID" value="KWV45898.1"/>
    <property type="molecule type" value="Genomic_DNA"/>
</dbReference>